<accession>A0AC61Y460</accession>
<keyword evidence="2" id="KW-1185">Reference proteome</keyword>
<gene>
    <name evidence="1" type="ORF">FVB9532_00518</name>
</gene>
<sequence length="623" mass="69239">MRKTFTLIFSVFIATMLNAQVNPIDFEDAGHGADWTWTVFENDTNPAVEIIDNPDPSGINTSSKVMKFTALQAGQPWAGTESMHGEDIGTFTIDETNSTITLMVWKSVISDVGIKFVKPNGDADVEIKVPNTVTNQWEEITIDYSSRIGSPNATGVDQIVIFPDFNLDGRTQDNIVYVDNISFSAGQSQNEAAPMVAAPTPTESEENVISLFSDAYTDVNVDTWNTTWSVANYEEIMIDNNPTKKYTLLSFNGTEMTSPSVDAATSEMIYFHLDVWSPNSTAFRVKLVDFKGDGYEGGNGDTEAELSFTLNLNEWNSLTIPLQDFMDAGMTDFSDINQFIFSSDPSGESTIYIDNVYFGKEEIIEEEEEPMLAAPTPTLDAADVISLFSDAYTNVNVDTWNTTWSAATYEEIMIENNPTKKYANLDFNGIETTSPSVDASSTGMMYFHLDVWSPNSTDFRIKLVDFKGDGYEGGNGDTEAELSFTLNLNEWNSLDIPLQDFMDAGMTDMSDINQIIFSSDPTGQSTIYLDNVYFAKVSSLETNTYQNLRLTTYPNPSNALWNITAESFITKAELYDVNGRKIFTKSYHNTNSIQLNGDQLSRGIYFATIISSHGSKTIKLIKK</sequence>
<reference evidence="1" key="1">
    <citation type="submission" date="2019-09" db="EMBL/GenBank/DDBJ databases">
        <authorList>
            <person name="Rodrigo-Torres L."/>
            <person name="Arahal R. D."/>
            <person name="Lucena T."/>
        </authorList>
    </citation>
    <scope>NUCLEOTIDE SEQUENCE</scope>
    <source>
        <strain evidence="1">ISS653</strain>
    </source>
</reference>
<name>A0AC61Y460_9FLAO</name>
<evidence type="ECO:0000313" key="1">
    <source>
        <dbReference type="EMBL" id="VVU99266.1"/>
    </source>
</evidence>
<organism evidence="1 2">
    <name type="scientific">Mesonia oceanica</name>
    <dbReference type="NCBI Taxonomy" id="2687242"/>
    <lineage>
        <taxon>Bacteria</taxon>
        <taxon>Pseudomonadati</taxon>
        <taxon>Bacteroidota</taxon>
        <taxon>Flavobacteriia</taxon>
        <taxon>Flavobacteriales</taxon>
        <taxon>Flavobacteriaceae</taxon>
        <taxon>Mesonia</taxon>
    </lineage>
</organism>
<protein>
    <submittedName>
        <fullName evidence="1">Uncharacterized protein</fullName>
    </submittedName>
</protein>
<proteinExistence type="predicted"/>
<dbReference type="Proteomes" id="UP000356253">
    <property type="component" value="Unassembled WGS sequence"/>
</dbReference>
<comment type="caution">
    <text evidence="1">The sequence shown here is derived from an EMBL/GenBank/DDBJ whole genome shotgun (WGS) entry which is preliminary data.</text>
</comment>
<dbReference type="EMBL" id="CABVMM010000002">
    <property type="protein sequence ID" value="VVU99266.1"/>
    <property type="molecule type" value="Genomic_DNA"/>
</dbReference>
<evidence type="ECO:0000313" key="2">
    <source>
        <dbReference type="Proteomes" id="UP000356253"/>
    </source>
</evidence>